<evidence type="ECO:0000256" key="1">
    <source>
        <dbReference type="SAM" id="MobiDB-lite"/>
    </source>
</evidence>
<proteinExistence type="predicted"/>
<feature type="non-terminal residue" evidence="3">
    <location>
        <position position="1"/>
    </location>
</feature>
<reference evidence="3" key="1">
    <citation type="submission" date="2015-11" db="EMBL/GenBank/DDBJ databases">
        <title>De novo transcriptome assembly of four potential Pierce s Disease insect vectors from Arizona vineyards.</title>
        <authorList>
            <person name="Tassone E.E."/>
        </authorList>
    </citation>
    <scope>NUCLEOTIDE SEQUENCE</scope>
</reference>
<keyword evidence="2" id="KW-0732">Signal</keyword>
<accession>A0A1B6MR32</accession>
<name>A0A1B6MR32_9HEMI</name>
<sequence length="122" mass="14070">LGIVLGWIIFLYYNFLQEPIQKDLQGKPISPNYTHWVQYTRTISTTNSKDTLRKSTKKNSTRSLQHQRESRATQIFEVREFTFQHSTSSSFQNFVIRISHLGVLNDPGSTGLHITDQGPRTS</sequence>
<feature type="signal peptide" evidence="2">
    <location>
        <begin position="1"/>
        <end position="17"/>
    </location>
</feature>
<feature type="non-terminal residue" evidence="3">
    <location>
        <position position="122"/>
    </location>
</feature>
<evidence type="ECO:0000313" key="3">
    <source>
        <dbReference type="EMBL" id="JAT38391.1"/>
    </source>
</evidence>
<evidence type="ECO:0000256" key="2">
    <source>
        <dbReference type="SAM" id="SignalP"/>
    </source>
</evidence>
<feature type="chain" id="PRO_5008588524" evidence="2">
    <location>
        <begin position="18"/>
        <end position="122"/>
    </location>
</feature>
<feature type="region of interest" description="Disordered" evidence="1">
    <location>
        <begin position="48"/>
        <end position="68"/>
    </location>
</feature>
<dbReference type="AlphaFoldDB" id="A0A1B6MR32"/>
<protein>
    <submittedName>
        <fullName evidence="3">Uncharacterized protein</fullName>
    </submittedName>
</protein>
<gene>
    <name evidence="3" type="ORF">g.52974</name>
</gene>
<dbReference type="EMBL" id="GEBQ01001586">
    <property type="protein sequence ID" value="JAT38391.1"/>
    <property type="molecule type" value="Transcribed_RNA"/>
</dbReference>
<organism evidence="3">
    <name type="scientific">Graphocephala atropunctata</name>
    <dbReference type="NCBI Taxonomy" id="36148"/>
    <lineage>
        <taxon>Eukaryota</taxon>
        <taxon>Metazoa</taxon>
        <taxon>Ecdysozoa</taxon>
        <taxon>Arthropoda</taxon>
        <taxon>Hexapoda</taxon>
        <taxon>Insecta</taxon>
        <taxon>Pterygota</taxon>
        <taxon>Neoptera</taxon>
        <taxon>Paraneoptera</taxon>
        <taxon>Hemiptera</taxon>
        <taxon>Auchenorrhyncha</taxon>
        <taxon>Membracoidea</taxon>
        <taxon>Cicadellidae</taxon>
        <taxon>Cicadellinae</taxon>
        <taxon>Cicadellini</taxon>
        <taxon>Graphocephala</taxon>
    </lineage>
</organism>